<organism evidence="2 3">
    <name type="scientific">Dibothriocephalus latus</name>
    <name type="common">Fish tapeworm</name>
    <name type="synonym">Diphyllobothrium latum</name>
    <dbReference type="NCBI Taxonomy" id="60516"/>
    <lineage>
        <taxon>Eukaryota</taxon>
        <taxon>Metazoa</taxon>
        <taxon>Spiralia</taxon>
        <taxon>Lophotrochozoa</taxon>
        <taxon>Platyhelminthes</taxon>
        <taxon>Cestoda</taxon>
        <taxon>Eucestoda</taxon>
        <taxon>Diphyllobothriidea</taxon>
        <taxon>Diphyllobothriidae</taxon>
        <taxon>Dibothriocephalus</taxon>
    </lineage>
</organism>
<proteinExistence type="predicted"/>
<keyword evidence="1" id="KW-0732">Signal</keyword>
<protein>
    <submittedName>
        <fullName evidence="2">Uncharacterized protein</fullName>
    </submittedName>
</protein>
<name>A0A3P6SBJ2_DIBLA</name>
<feature type="chain" id="PRO_5017929231" evidence="1">
    <location>
        <begin position="21"/>
        <end position="109"/>
    </location>
</feature>
<sequence length="109" mass="12359">MQIAYWTLITLVAVLTTAMASKEPIDFGSLDQIMLCFPSGRLAHRLALRLSQLPDCQRQKEVREVIFPRLLEGGGKDQTPCLTENSFCQMTANYVRIIAFVDKLLEGRR</sequence>
<feature type="signal peptide" evidence="1">
    <location>
        <begin position="1"/>
        <end position="20"/>
    </location>
</feature>
<accession>A0A3P6SBJ2</accession>
<evidence type="ECO:0000313" key="2">
    <source>
        <dbReference type="EMBL" id="VDK52984.1"/>
    </source>
</evidence>
<keyword evidence="3" id="KW-1185">Reference proteome</keyword>
<evidence type="ECO:0000313" key="3">
    <source>
        <dbReference type="Proteomes" id="UP000281553"/>
    </source>
</evidence>
<reference evidence="2 3" key="1">
    <citation type="submission" date="2018-11" db="EMBL/GenBank/DDBJ databases">
        <authorList>
            <consortium name="Pathogen Informatics"/>
        </authorList>
    </citation>
    <scope>NUCLEOTIDE SEQUENCE [LARGE SCALE GENOMIC DNA]</scope>
</reference>
<dbReference type="AlphaFoldDB" id="A0A3P6SBJ2"/>
<evidence type="ECO:0000256" key="1">
    <source>
        <dbReference type="SAM" id="SignalP"/>
    </source>
</evidence>
<dbReference type="EMBL" id="UYRU01017602">
    <property type="protein sequence ID" value="VDK52984.1"/>
    <property type="molecule type" value="Genomic_DNA"/>
</dbReference>
<dbReference type="Proteomes" id="UP000281553">
    <property type="component" value="Unassembled WGS sequence"/>
</dbReference>
<gene>
    <name evidence="2" type="ORF">DILT_LOCUS1943</name>
</gene>